<dbReference type="EMBL" id="JAGRQC010000002">
    <property type="protein sequence ID" value="MBR0552508.1"/>
    <property type="molecule type" value="Genomic_DNA"/>
</dbReference>
<organism evidence="1 2">
    <name type="scientific">Stakelama marina</name>
    <dbReference type="NCBI Taxonomy" id="2826939"/>
    <lineage>
        <taxon>Bacteria</taxon>
        <taxon>Pseudomonadati</taxon>
        <taxon>Pseudomonadota</taxon>
        <taxon>Alphaproteobacteria</taxon>
        <taxon>Sphingomonadales</taxon>
        <taxon>Sphingomonadaceae</taxon>
        <taxon>Stakelama</taxon>
    </lineage>
</organism>
<sequence length="240" mass="25722">MIAPETLMAYVDGELPPLEAKRVERAIAADPALAEQVQRERRLREQLNARFDTVAAEPVPDALADMVRGADTVVSLDERRERRRPFGGHWYRNAAAIAATLALGVIAGHTLRIGGGSAGGFAMHDGRLIASGQVAHALDTQLASSQPHDATTRMLVSFRAKDGSYCRVFEMARQGGIACNDKGDWQVRQLRGVAGESAADYRQAGSSAGALMADAQDMMAGAPLDAAQEKAAADRNWRAR</sequence>
<proteinExistence type="predicted"/>
<name>A0A8T4IBV6_9SPHN</name>
<dbReference type="AlphaFoldDB" id="A0A8T4IBV6"/>
<dbReference type="RefSeq" id="WP_284053785.1">
    <property type="nucleotide sequence ID" value="NZ_JAGRQC010000002.1"/>
</dbReference>
<evidence type="ECO:0000313" key="1">
    <source>
        <dbReference type="EMBL" id="MBR0552508.1"/>
    </source>
</evidence>
<keyword evidence="2" id="KW-1185">Reference proteome</keyword>
<evidence type="ECO:0000313" key="2">
    <source>
        <dbReference type="Proteomes" id="UP000676996"/>
    </source>
</evidence>
<protein>
    <submittedName>
        <fullName evidence="1">Anti-sigma factor</fullName>
    </submittedName>
</protein>
<gene>
    <name evidence="1" type="ORF">J7S20_08325</name>
</gene>
<reference evidence="1" key="1">
    <citation type="submission" date="2021-04" db="EMBL/GenBank/DDBJ databases">
        <title>Ouciella asimina sp. nov., isolated from the surface seawater in the hydrothermal field of Okinawa Trough.</title>
        <authorList>
            <person name="Shuang W."/>
        </authorList>
    </citation>
    <scope>NUCLEOTIDE SEQUENCE</scope>
    <source>
        <strain evidence="1">LXI357</strain>
    </source>
</reference>
<accession>A0A8T4IBV6</accession>
<dbReference type="Proteomes" id="UP000676996">
    <property type="component" value="Unassembled WGS sequence"/>
</dbReference>
<comment type="caution">
    <text evidence="1">The sequence shown here is derived from an EMBL/GenBank/DDBJ whole genome shotgun (WGS) entry which is preliminary data.</text>
</comment>